<sequence length="88" mass="9748">MPGAGGTAAQSREPDGDSRTTPEMSAGTAAVEARPDDWRCPICMDLLYKPCCNQCGHAFCFWCMHHAMNPFRPSQCPLCRSPYAHFPR</sequence>
<organism evidence="7 8">
    <name type="scientific">Edaphochlamys debaryana</name>
    <dbReference type="NCBI Taxonomy" id="47281"/>
    <lineage>
        <taxon>Eukaryota</taxon>
        <taxon>Viridiplantae</taxon>
        <taxon>Chlorophyta</taxon>
        <taxon>core chlorophytes</taxon>
        <taxon>Chlorophyceae</taxon>
        <taxon>CS clade</taxon>
        <taxon>Chlamydomonadales</taxon>
        <taxon>Chlamydomonadales incertae sedis</taxon>
        <taxon>Edaphochlamys</taxon>
    </lineage>
</organism>
<evidence type="ECO:0000256" key="1">
    <source>
        <dbReference type="ARBA" id="ARBA00022723"/>
    </source>
</evidence>
<evidence type="ECO:0000313" key="7">
    <source>
        <dbReference type="EMBL" id="KAG2483650.1"/>
    </source>
</evidence>
<dbReference type="EMBL" id="JAEHOE010000169">
    <property type="protein sequence ID" value="KAG2483650.1"/>
    <property type="molecule type" value="Genomic_DNA"/>
</dbReference>
<evidence type="ECO:0000256" key="3">
    <source>
        <dbReference type="ARBA" id="ARBA00022833"/>
    </source>
</evidence>
<keyword evidence="3" id="KW-0862">Zinc</keyword>
<proteinExistence type="predicted"/>
<dbReference type="PANTHER" id="PTHR15898:SF13">
    <property type="entry name" value="BIFUNCTIONAL APOPTOSIS REGULATOR"/>
    <property type="match status" value="1"/>
</dbReference>
<dbReference type="InterPro" id="IPR001841">
    <property type="entry name" value="Znf_RING"/>
</dbReference>
<dbReference type="OrthoDB" id="6270329at2759"/>
<dbReference type="GO" id="GO:0043161">
    <property type="term" value="P:proteasome-mediated ubiquitin-dependent protein catabolic process"/>
    <property type="evidence" value="ECO:0007669"/>
    <property type="project" value="TreeGrafter"/>
</dbReference>
<dbReference type="InterPro" id="IPR013083">
    <property type="entry name" value="Znf_RING/FYVE/PHD"/>
</dbReference>
<comment type="caution">
    <text evidence="7">The sequence shown here is derived from an EMBL/GenBank/DDBJ whole genome shotgun (WGS) entry which is preliminary data.</text>
</comment>
<dbReference type="PROSITE" id="PS00518">
    <property type="entry name" value="ZF_RING_1"/>
    <property type="match status" value="1"/>
</dbReference>
<feature type="non-terminal residue" evidence="7">
    <location>
        <position position="1"/>
    </location>
</feature>
<dbReference type="PROSITE" id="PS50089">
    <property type="entry name" value="ZF_RING_2"/>
    <property type="match status" value="1"/>
</dbReference>
<dbReference type="Pfam" id="PF13923">
    <property type="entry name" value="zf-C3HC4_2"/>
    <property type="match status" value="1"/>
</dbReference>
<dbReference type="GO" id="GO:0008270">
    <property type="term" value="F:zinc ion binding"/>
    <property type="evidence" value="ECO:0007669"/>
    <property type="project" value="UniProtKB-KW"/>
</dbReference>
<dbReference type="AlphaFoldDB" id="A0A835XME9"/>
<gene>
    <name evidence="7" type="ORF">HYH03_017453</name>
</gene>
<dbReference type="GO" id="GO:0061630">
    <property type="term" value="F:ubiquitin protein ligase activity"/>
    <property type="evidence" value="ECO:0007669"/>
    <property type="project" value="TreeGrafter"/>
</dbReference>
<dbReference type="PANTHER" id="PTHR15898">
    <property type="entry name" value="BIFUNCTIONAL APOPTOSIS REGULATOR"/>
    <property type="match status" value="1"/>
</dbReference>
<evidence type="ECO:0000259" key="6">
    <source>
        <dbReference type="PROSITE" id="PS50089"/>
    </source>
</evidence>
<evidence type="ECO:0000313" key="8">
    <source>
        <dbReference type="Proteomes" id="UP000612055"/>
    </source>
</evidence>
<reference evidence="7" key="1">
    <citation type="journal article" date="2020" name="bioRxiv">
        <title>Comparative genomics of Chlamydomonas.</title>
        <authorList>
            <person name="Craig R.J."/>
            <person name="Hasan A.R."/>
            <person name="Ness R.W."/>
            <person name="Keightley P.D."/>
        </authorList>
    </citation>
    <scope>NUCLEOTIDE SEQUENCE</scope>
    <source>
        <strain evidence="7">CCAP 11/70</strain>
    </source>
</reference>
<dbReference type="SMART" id="SM00184">
    <property type="entry name" value="RING"/>
    <property type="match status" value="1"/>
</dbReference>
<feature type="region of interest" description="Disordered" evidence="5">
    <location>
        <begin position="1"/>
        <end position="32"/>
    </location>
</feature>
<keyword evidence="8" id="KW-1185">Reference proteome</keyword>
<dbReference type="SUPFAM" id="SSF57850">
    <property type="entry name" value="RING/U-box"/>
    <property type="match status" value="1"/>
</dbReference>
<evidence type="ECO:0000256" key="4">
    <source>
        <dbReference type="PROSITE-ProRule" id="PRU00175"/>
    </source>
</evidence>
<dbReference type="InterPro" id="IPR017907">
    <property type="entry name" value="Znf_RING_CS"/>
</dbReference>
<protein>
    <recommendedName>
        <fullName evidence="6">RING-type domain-containing protein</fullName>
    </recommendedName>
</protein>
<dbReference type="Gene3D" id="3.30.40.10">
    <property type="entry name" value="Zinc/RING finger domain, C3HC4 (zinc finger)"/>
    <property type="match status" value="1"/>
</dbReference>
<accession>A0A835XME9</accession>
<evidence type="ECO:0000256" key="5">
    <source>
        <dbReference type="SAM" id="MobiDB-lite"/>
    </source>
</evidence>
<feature type="domain" description="RING-type" evidence="6">
    <location>
        <begin position="40"/>
        <end position="80"/>
    </location>
</feature>
<keyword evidence="2 4" id="KW-0863">Zinc-finger</keyword>
<dbReference type="Proteomes" id="UP000612055">
    <property type="component" value="Unassembled WGS sequence"/>
</dbReference>
<keyword evidence="1" id="KW-0479">Metal-binding</keyword>
<evidence type="ECO:0000256" key="2">
    <source>
        <dbReference type="ARBA" id="ARBA00022771"/>
    </source>
</evidence>
<name>A0A835XME9_9CHLO</name>